<keyword evidence="6" id="KW-0500">Molybdenum</keyword>
<dbReference type="Pfam" id="PF03453">
    <property type="entry name" value="MoeA_N"/>
    <property type="match status" value="1"/>
</dbReference>
<dbReference type="Gene3D" id="3.90.105.10">
    <property type="entry name" value="Molybdopterin biosynthesis moea protein, domain 2"/>
    <property type="match status" value="1"/>
</dbReference>
<dbReference type="InterPro" id="IPR036135">
    <property type="entry name" value="MoeA_linker/N_sf"/>
</dbReference>
<evidence type="ECO:0000256" key="1">
    <source>
        <dbReference type="ARBA" id="ARBA00002901"/>
    </source>
</evidence>
<dbReference type="SMART" id="SM00852">
    <property type="entry name" value="MoCF_biosynth"/>
    <property type="match status" value="1"/>
</dbReference>
<protein>
    <recommendedName>
        <fullName evidence="6">Molybdopterin molybdenumtransferase</fullName>
        <ecNumber evidence="6">2.10.1.1</ecNumber>
    </recommendedName>
</protein>
<reference evidence="8" key="2">
    <citation type="submission" date="2021-08" db="EMBL/GenBank/DDBJ databases">
        <authorList>
            <person name="Tani A."/>
            <person name="Ola A."/>
            <person name="Ogura Y."/>
            <person name="Katsura K."/>
            <person name="Hayashi T."/>
        </authorList>
    </citation>
    <scope>NUCLEOTIDE SEQUENCE</scope>
    <source>
        <strain evidence="8">DSM 17168</strain>
    </source>
</reference>
<evidence type="ECO:0000313" key="8">
    <source>
        <dbReference type="EMBL" id="GJE00105.1"/>
    </source>
</evidence>
<sequence>MAQLSDDCFAFGGPLLSVEAAASLIAERVPVIAGSETVPLWRADGRIAAETVHARRDLPPFANSAVDGYAVRFADLSAAGETLLPVRGRLAAGGSPAGLSAVGAAVRIFTGAPMPAEADTVFMQEDVRIEGDRVGLPAGLKRGANSRPAGEDIAQGAVVIEAGRRLTPPDLALAAATGHAGIAVRRRLRVAVFSTGDELAEPGAPLGPGAIHDSNRVLLATLLARLGAEVADLGILRDDPAALRGRLSEAARAHDLILTSGGVSTGEEDHVKAAVEAVGRLVLWRLAIKPGRPVAMGLIGSTPVVGLPGNPVAVYVTLLVVVRPLLARLAGEAFSPPLPQPARAAFRYRKKTGRREYVRVSLRRAPDGTVEAVKFPRDGAGVLTSLTGSDGLAELPEDATGVEEGQTVAVFLHPLLW</sequence>
<keyword evidence="9" id="KW-1185">Reference proteome</keyword>
<evidence type="ECO:0000256" key="2">
    <source>
        <dbReference type="ARBA" id="ARBA00005046"/>
    </source>
</evidence>
<dbReference type="Pfam" id="PF00994">
    <property type="entry name" value="MoCF_biosynth"/>
    <property type="match status" value="1"/>
</dbReference>
<name>A0ABQ4SAB7_9HYPH</name>
<dbReference type="SUPFAM" id="SSF63882">
    <property type="entry name" value="MoeA N-terminal region -like"/>
    <property type="match status" value="1"/>
</dbReference>
<dbReference type="Gene3D" id="2.170.190.11">
    <property type="entry name" value="Molybdopterin biosynthesis moea protein, domain 3"/>
    <property type="match status" value="1"/>
</dbReference>
<proteinExistence type="inferred from homology"/>
<dbReference type="InterPro" id="IPR005110">
    <property type="entry name" value="MoeA_linker/N"/>
</dbReference>
<dbReference type="Proteomes" id="UP001055153">
    <property type="component" value="Unassembled WGS sequence"/>
</dbReference>
<evidence type="ECO:0000256" key="4">
    <source>
        <dbReference type="ARBA" id="ARBA00023150"/>
    </source>
</evidence>
<dbReference type="EMBL" id="BPQQ01000022">
    <property type="protein sequence ID" value="GJE00105.1"/>
    <property type="molecule type" value="Genomic_DNA"/>
</dbReference>
<evidence type="ECO:0000256" key="6">
    <source>
        <dbReference type="RuleBase" id="RU365090"/>
    </source>
</evidence>
<dbReference type="InterPro" id="IPR005111">
    <property type="entry name" value="MoeA_C_domain_IV"/>
</dbReference>
<reference evidence="8" key="1">
    <citation type="journal article" date="2021" name="Front. Microbiol.">
        <title>Comprehensive Comparative Genomics and Phenotyping of Methylobacterium Species.</title>
        <authorList>
            <person name="Alessa O."/>
            <person name="Ogura Y."/>
            <person name="Fujitani Y."/>
            <person name="Takami H."/>
            <person name="Hayashi T."/>
            <person name="Sahin N."/>
            <person name="Tani A."/>
        </authorList>
    </citation>
    <scope>NUCLEOTIDE SEQUENCE</scope>
    <source>
        <strain evidence="8">DSM 17168</strain>
    </source>
</reference>
<dbReference type="Gene3D" id="2.40.340.10">
    <property type="entry name" value="MoeA, C-terminal, domain IV"/>
    <property type="match status" value="1"/>
</dbReference>
<keyword evidence="6" id="KW-0808">Transferase</keyword>
<dbReference type="PROSITE" id="PS01079">
    <property type="entry name" value="MOCF_BIOSYNTHESIS_2"/>
    <property type="match status" value="1"/>
</dbReference>
<dbReference type="PANTHER" id="PTHR10192">
    <property type="entry name" value="MOLYBDOPTERIN BIOSYNTHESIS PROTEIN"/>
    <property type="match status" value="1"/>
</dbReference>
<gene>
    <name evidence="8" type="primary">moeA_1</name>
    <name evidence="8" type="ORF">GMJLKIPL_2023</name>
</gene>
<evidence type="ECO:0000313" key="9">
    <source>
        <dbReference type="Proteomes" id="UP001055153"/>
    </source>
</evidence>
<dbReference type="NCBIfam" id="NF045515">
    <property type="entry name" value="Glp_gephyrin"/>
    <property type="match status" value="1"/>
</dbReference>
<comment type="pathway">
    <text evidence="2 6">Cofactor biosynthesis; molybdopterin biosynthesis.</text>
</comment>
<evidence type="ECO:0000259" key="7">
    <source>
        <dbReference type="SMART" id="SM00852"/>
    </source>
</evidence>
<comment type="function">
    <text evidence="1 6">Catalyzes the insertion of molybdate into adenylated molybdopterin with the concomitant release of AMP.</text>
</comment>
<comment type="cofactor">
    <cofactor evidence="6">
        <name>Mg(2+)</name>
        <dbReference type="ChEBI" id="CHEBI:18420"/>
    </cofactor>
</comment>
<dbReference type="SUPFAM" id="SSF63867">
    <property type="entry name" value="MoeA C-terminal domain-like"/>
    <property type="match status" value="1"/>
</dbReference>
<keyword evidence="6" id="KW-0479">Metal-binding</keyword>
<dbReference type="InterPro" id="IPR036425">
    <property type="entry name" value="MoaB/Mog-like_dom_sf"/>
</dbReference>
<dbReference type="RefSeq" id="WP_238234983.1">
    <property type="nucleotide sequence ID" value="NZ_BPQQ01000022.1"/>
</dbReference>
<keyword evidence="4 6" id="KW-0501">Molybdenum cofactor biosynthesis</keyword>
<comment type="caution">
    <text evidence="8">The sequence shown here is derived from an EMBL/GenBank/DDBJ whole genome shotgun (WGS) entry which is preliminary data.</text>
</comment>
<dbReference type="CDD" id="cd00887">
    <property type="entry name" value="MoeA"/>
    <property type="match status" value="1"/>
</dbReference>
<dbReference type="Gene3D" id="3.40.980.10">
    <property type="entry name" value="MoaB/Mog-like domain"/>
    <property type="match status" value="1"/>
</dbReference>
<comment type="catalytic activity">
    <reaction evidence="5">
        <text>adenylyl-molybdopterin + molybdate = Mo-molybdopterin + AMP + H(+)</text>
        <dbReference type="Rhea" id="RHEA:35047"/>
        <dbReference type="ChEBI" id="CHEBI:15378"/>
        <dbReference type="ChEBI" id="CHEBI:36264"/>
        <dbReference type="ChEBI" id="CHEBI:62727"/>
        <dbReference type="ChEBI" id="CHEBI:71302"/>
        <dbReference type="ChEBI" id="CHEBI:456215"/>
        <dbReference type="EC" id="2.10.1.1"/>
    </reaction>
</comment>
<keyword evidence="6" id="KW-0460">Magnesium</keyword>
<feature type="domain" description="MoaB/Mog" evidence="7">
    <location>
        <begin position="191"/>
        <end position="328"/>
    </location>
</feature>
<evidence type="ECO:0000256" key="5">
    <source>
        <dbReference type="ARBA" id="ARBA00047317"/>
    </source>
</evidence>
<dbReference type="InterPro" id="IPR036688">
    <property type="entry name" value="MoeA_C_domain_IV_sf"/>
</dbReference>
<dbReference type="InterPro" id="IPR008284">
    <property type="entry name" value="MoCF_biosynth_CS"/>
</dbReference>
<evidence type="ECO:0000256" key="3">
    <source>
        <dbReference type="ARBA" id="ARBA00010763"/>
    </source>
</evidence>
<organism evidence="8 9">
    <name type="scientific">Methylobacterium isbiliense</name>
    <dbReference type="NCBI Taxonomy" id="315478"/>
    <lineage>
        <taxon>Bacteria</taxon>
        <taxon>Pseudomonadati</taxon>
        <taxon>Pseudomonadota</taxon>
        <taxon>Alphaproteobacteria</taxon>
        <taxon>Hyphomicrobiales</taxon>
        <taxon>Methylobacteriaceae</taxon>
        <taxon>Methylobacterium</taxon>
    </lineage>
</organism>
<dbReference type="SUPFAM" id="SSF53218">
    <property type="entry name" value="Molybdenum cofactor biosynthesis proteins"/>
    <property type="match status" value="1"/>
</dbReference>
<dbReference type="EC" id="2.10.1.1" evidence="6"/>
<comment type="similarity">
    <text evidence="3 6">Belongs to the MoeA family.</text>
</comment>
<dbReference type="Pfam" id="PF03454">
    <property type="entry name" value="MoeA_C"/>
    <property type="match status" value="1"/>
</dbReference>
<accession>A0ABQ4SAB7</accession>
<dbReference type="PANTHER" id="PTHR10192:SF5">
    <property type="entry name" value="GEPHYRIN"/>
    <property type="match status" value="1"/>
</dbReference>
<dbReference type="InterPro" id="IPR001453">
    <property type="entry name" value="MoaB/Mog_dom"/>
</dbReference>
<dbReference type="NCBIfam" id="TIGR00177">
    <property type="entry name" value="molyb_syn"/>
    <property type="match status" value="1"/>
</dbReference>
<dbReference type="InterPro" id="IPR038987">
    <property type="entry name" value="MoeA-like"/>
</dbReference>